<reference evidence="1" key="1">
    <citation type="journal article" date="2012" name="Science">
        <title>Fermentation, hydrogen, and sulfur metabolism in multiple uncultivated bacterial phyla.</title>
        <authorList>
            <person name="Wrighton K.C."/>
            <person name="Thomas B.C."/>
            <person name="Sharon I."/>
            <person name="Miller C.S."/>
            <person name="Castelle C.J."/>
            <person name="VerBerkmoes N.C."/>
            <person name="Wilkins M.J."/>
            <person name="Hettich R.L."/>
            <person name="Lipton M.S."/>
            <person name="Williams K.H."/>
            <person name="Long P.E."/>
            <person name="Banfield J.F."/>
        </authorList>
    </citation>
    <scope>NUCLEOTIDE SEQUENCE [LARGE SCALE GENOMIC DNA]</scope>
</reference>
<dbReference type="EMBL" id="AMFJ01000623">
    <property type="protein sequence ID" value="EKE26957.1"/>
    <property type="molecule type" value="Genomic_DNA"/>
</dbReference>
<name>K2FYI1_9BACT</name>
<evidence type="ECO:0008006" key="2">
    <source>
        <dbReference type="Google" id="ProtNLM"/>
    </source>
</evidence>
<sequence>MKKNQHIVPIKIDWKIEWWRVLWEWNSKPSYITKTQKEAIDLWKDICKNQKSELIIHDKDNKFRDRDSYWNDPANIPW</sequence>
<gene>
    <name evidence="1" type="ORF">ACD_4C00107G0003</name>
</gene>
<evidence type="ECO:0000313" key="1">
    <source>
        <dbReference type="EMBL" id="EKE26957.1"/>
    </source>
</evidence>
<accession>K2FYI1</accession>
<dbReference type="InterPro" id="IPR018691">
    <property type="entry name" value="DUF2188"/>
</dbReference>
<dbReference type="AlphaFoldDB" id="K2FYI1"/>
<proteinExistence type="predicted"/>
<dbReference type="Pfam" id="PF09954">
    <property type="entry name" value="DUF2188"/>
    <property type="match status" value="1"/>
</dbReference>
<protein>
    <recommendedName>
        <fullName evidence="2">DUF2188 domain-containing protein</fullName>
    </recommendedName>
</protein>
<comment type="caution">
    <text evidence="1">The sequence shown here is derived from an EMBL/GenBank/DDBJ whole genome shotgun (WGS) entry which is preliminary data.</text>
</comment>
<organism evidence="1">
    <name type="scientific">uncultured bacterium</name>
    <name type="common">gcode 4</name>
    <dbReference type="NCBI Taxonomy" id="1234023"/>
    <lineage>
        <taxon>Bacteria</taxon>
        <taxon>environmental samples</taxon>
    </lineage>
</organism>